<gene>
    <name evidence="3" type="ORF">GC101_16790</name>
</gene>
<feature type="transmembrane region" description="Helical" evidence="1">
    <location>
        <begin position="336"/>
        <end position="356"/>
    </location>
</feature>
<reference evidence="3 4" key="1">
    <citation type="submission" date="2019-10" db="EMBL/GenBank/DDBJ databases">
        <title>Description of Paenibacillus terricola sp. nov.</title>
        <authorList>
            <person name="Carlier A."/>
            <person name="Qi S."/>
        </authorList>
    </citation>
    <scope>NUCLEOTIDE SEQUENCE [LARGE SCALE GENOMIC DNA]</scope>
    <source>
        <strain evidence="3 4">LMG 31459</strain>
    </source>
</reference>
<feature type="transmembrane region" description="Helical" evidence="1">
    <location>
        <begin position="180"/>
        <end position="201"/>
    </location>
</feature>
<feature type="transmembrane region" description="Helical" evidence="1">
    <location>
        <begin position="6"/>
        <end position="32"/>
    </location>
</feature>
<feature type="transmembrane region" description="Helical" evidence="1">
    <location>
        <begin position="230"/>
        <end position="252"/>
    </location>
</feature>
<feature type="transmembrane region" description="Helical" evidence="1">
    <location>
        <begin position="258"/>
        <end position="280"/>
    </location>
</feature>
<feature type="transmembrane region" description="Helical" evidence="1">
    <location>
        <begin position="140"/>
        <end position="160"/>
    </location>
</feature>
<keyword evidence="1" id="KW-0472">Membrane</keyword>
<keyword evidence="4" id="KW-1185">Reference proteome</keyword>
<dbReference type="Pfam" id="PF19124">
    <property type="entry name" value="DUF5808"/>
    <property type="match status" value="1"/>
</dbReference>
<sequence>MTQEQMIIISSSYLMIALMLSLQVYTGLRTVLFGIVLPEEALKDPSVRAIRRNYALLTSIFAAFIGGACLFWLRHQPARGLLILTSSILLLMIASSFAARLSRISAQHLKAARGWKAVVQKKRTASLTAGRMHSPVLSSWWYSANAGVMSLCILLAIARWDTIPQVLHLGNCSFYKTGWTVFSLNFVQVLNITVFVCYNLLISRARTSLDPQDREGSLQKQLKHKRIHSLLAWSASLLMVIFYGVTQAITLYGWKGNLLFLSGMSLCTALLVALFGVILYMRIKGIDQLRDVPSLEEKHWKWLGRLYVNPEDPALIVPNTRGFGWTINWANSRSKIIISAILAVLVIEFIICYPIFNKYLQ</sequence>
<dbReference type="EMBL" id="WHOB01000048">
    <property type="protein sequence ID" value="NOU80524.1"/>
    <property type="molecule type" value="Genomic_DNA"/>
</dbReference>
<comment type="caution">
    <text evidence="3">The sequence shown here is derived from an EMBL/GenBank/DDBJ whole genome shotgun (WGS) entry which is preliminary data.</text>
</comment>
<keyword evidence="1" id="KW-1133">Transmembrane helix</keyword>
<evidence type="ECO:0000256" key="1">
    <source>
        <dbReference type="SAM" id="Phobius"/>
    </source>
</evidence>
<dbReference type="Proteomes" id="UP000596857">
    <property type="component" value="Unassembled WGS sequence"/>
</dbReference>
<evidence type="ECO:0000259" key="2">
    <source>
        <dbReference type="Pfam" id="PF19124"/>
    </source>
</evidence>
<proteinExistence type="predicted"/>
<dbReference type="RefSeq" id="WP_171718171.1">
    <property type="nucleotide sequence ID" value="NZ_WHOB01000048.1"/>
</dbReference>
<evidence type="ECO:0000313" key="4">
    <source>
        <dbReference type="Proteomes" id="UP000596857"/>
    </source>
</evidence>
<organism evidence="3 4">
    <name type="scientific">Paenibacillus phytohabitans</name>
    <dbReference type="NCBI Taxonomy" id="2654978"/>
    <lineage>
        <taxon>Bacteria</taxon>
        <taxon>Bacillati</taxon>
        <taxon>Bacillota</taxon>
        <taxon>Bacilli</taxon>
        <taxon>Bacillales</taxon>
        <taxon>Paenibacillaceae</taxon>
        <taxon>Paenibacillus</taxon>
    </lineage>
</organism>
<evidence type="ECO:0000313" key="3">
    <source>
        <dbReference type="EMBL" id="NOU80524.1"/>
    </source>
</evidence>
<keyword evidence="1" id="KW-0812">Transmembrane</keyword>
<dbReference type="InterPro" id="IPR043831">
    <property type="entry name" value="DUF5808"/>
</dbReference>
<feature type="domain" description="DUF5808" evidence="2">
    <location>
        <begin position="310"/>
        <end position="335"/>
    </location>
</feature>
<accession>A0ABX1YLG3</accession>
<protein>
    <recommendedName>
        <fullName evidence="2">DUF5808 domain-containing protein</fullName>
    </recommendedName>
</protein>
<feature type="transmembrane region" description="Helical" evidence="1">
    <location>
        <begin position="53"/>
        <end position="73"/>
    </location>
</feature>
<name>A0ABX1YLG3_9BACL</name>
<feature type="transmembrane region" description="Helical" evidence="1">
    <location>
        <begin position="79"/>
        <end position="99"/>
    </location>
</feature>